<dbReference type="OMA" id="NACCVPG"/>
<evidence type="ECO:0008006" key="5">
    <source>
        <dbReference type="Google" id="ProtNLM"/>
    </source>
</evidence>
<accession>F2UAV2</accession>
<dbReference type="Proteomes" id="UP000007799">
    <property type="component" value="Unassembled WGS sequence"/>
</dbReference>
<organism evidence="4">
    <name type="scientific">Salpingoeca rosetta (strain ATCC 50818 / BSB-021)</name>
    <dbReference type="NCBI Taxonomy" id="946362"/>
    <lineage>
        <taxon>Eukaryota</taxon>
        <taxon>Choanoflagellata</taxon>
        <taxon>Craspedida</taxon>
        <taxon>Salpingoecidae</taxon>
        <taxon>Salpingoeca</taxon>
    </lineage>
</organism>
<gene>
    <name evidence="3" type="ORF">PTSG_05222</name>
</gene>
<dbReference type="GeneID" id="16074379"/>
<dbReference type="EMBL" id="GL832966">
    <property type="protein sequence ID" value="EGD73518.1"/>
    <property type="molecule type" value="Genomic_DNA"/>
</dbReference>
<feature type="signal peptide" evidence="2">
    <location>
        <begin position="1"/>
        <end position="19"/>
    </location>
</feature>
<dbReference type="eggNOG" id="ENOG502SCY3">
    <property type="taxonomic scope" value="Eukaryota"/>
</dbReference>
<feature type="chain" id="PRO_5003290472" description="Folate receptor-like domain-containing protein" evidence="2">
    <location>
        <begin position="20"/>
        <end position="308"/>
    </location>
</feature>
<dbReference type="AlphaFoldDB" id="F2UAV2"/>
<evidence type="ECO:0000256" key="2">
    <source>
        <dbReference type="SAM" id="SignalP"/>
    </source>
</evidence>
<evidence type="ECO:0000313" key="3">
    <source>
        <dbReference type="EMBL" id="EGD73518.1"/>
    </source>
</evidence>
<keyword evidence="1" id="KW-0472">Membrane</keyword>
<feature type="transmembrane region" description="Helical" evidence="1">
    <location>
        <begin position="288"/>
        <end position="307"/>
    </location>
</feature>
<evidence type="ECO:0000313" key="4">
    <source>
        <dbReference type="Proteomes" id="UP000007799"/>
    </source>
</evidence>
<dbReference type="OrthoDB" id="10445567at2759"/>
<evidence type="ECO:0000256" key="1">
    <source>
        <dbReference type="SAM" id="Phobius"/>
    </source>
</evidence>
<dbReference type="RefSeq" id="XP_004993800.1">
    <property type="nucleotide sequence ID" value="XM_004993743.1"/>
</dbReference>
<keyword evidence="1" id="KW-0812">Transmembrane</keyword>
<dbReference type="InParanoid" id="F2UAV2"/>
<keyword evidence="2" id="KW-0732">Signal</keyword>
<reference evidence="3" key="1">
    <citation type="submission" date="2009-08" db="EMBL/GenBank/DDBJ databases">
        <title>Annotation of Salpingoeca rosetta.</title>
        <authorList>
            <consortium name="The Broad Institute Genome Sequencing Platform"/>
            <person name="Russ C."/>
            <person name="Cuomo C."/>
            <person name="Burger G."/>
            <person name="Gray M.W."/>
            <person name="Holland P.W.H."/>
            <person name="King N."/>
            <person name="Lang F.B.F."/>
            <person name="Roger A.J."/>
            <person name="Ruiz-Trillo I."/>
            <person name="Young S.K."/>
            <person name="Zeng Q."/>
            <person name="Gargeya S."/>
            <person name="Alvarado L."/>
            <person name="Berlin A."/>
            <person name="Chapman S.B."/>
            <person name="Chen Z."/>
            <person name="Freedman E."/>
            <person name="Gellesch M."/>
            <person name="Goldberg J."/>
            <person name="Griggs A."/>
            <person name="Gujja S."/>
            <person name="Heilman E."/>
            <person name="Heiman D."/>
            <person name="Howarth C."/>
            <person name="Mehta T."/>
            <person name="Neiman D."/>
            <person name="Pearson M."/>
            <person name="Roberts A."/>
            <person name="Saif S."/>
            <person name="Shea T."/>
            <person name="Shenoy N."/>
            <person name="Sisk P."/>
            <person name="Stolte C."/>
            <person name="Sykes S."/>
            <person name="White J."/>
            <person name="Yandava C."/>
            <person name="Haas B."/>
            <person name="Nusbaum C."/>
            <person name="Birren B."/>
        </authorList>
    </citation>
    <scope>NUCLEOTIDE SEQUENCE [LARGE SCALE GENOMIC DNA]</scope>
    <source>
        <strain evidence="3">ATCC 50818</strain>
    </source>
</reference>
<sequence>MKVATTVLLLAATAIAASAQVTKDDSLEAYEGHRTCFFTGVLPERPNALSFCNRFNGNACCVPGLDNDNHELFTTLTDVGLSCRLRGDIRDHPIARLYCLNCDPHQPNYVRPVAYTSPDGNTERDSTLLICKDWADEQFGDLGRFDGCGLLVSSPCLGEMGLEIDNYDRYVCGDDIVIPSLLKNDSLTDSQDVEVFLNFNSLGTPEMDGDYGFKLVRNKECTDAEAAETSPNCLMTAAQREMFRARFASVPANPADCDDAAYYNAHPDECVPLGAEMCFAGGRSSSSATTALASALAVVLAVLAVALV</sequence>
<name>F2UAV2_SALR5</name>
<keyword evidence="1" id="KW-1133">Transmembrane helix</keyword>
<keyword evidence="4" id="KW-1185">Reference proteome</keyword>
<dbReference type="KEGG" id="sre:PTSG_05222"/>
<proteinExistence type="predicted"/>
<protein>
    <recommendedName>
        <fullName evidence="5">Folate receptor-like domain-containing protein</fullName>
    </recommendedName>
</protein>